<feature type="region of interest" description="Disordered" evidence="1">
    <location>
        <begin position="28"/>
        <end position="55"/>
    </location>
</feature>
<sequence length="55" mass="5918">FIRCKFGSNEKISDEMKKTVFKSLLSRVTGGGGSSVPTSTDSQQQSTATRTMFGP</sequence>
<dbReference type="EMBL" id="CAJOBJ010013143">
    <property type="protein sequence ID" value="CAF4169098.1"/>
    <property type="molecule type" value="Genomic_DNA"/>
</dbReference>
<protein>
    <submittedName>
        <fullName evidence="2">Uncharacterized protein</fullName>
    </submittedName>
</protein>
<dbReference type="AlphaFoldDB" id="A0A8S2RTT3"/>
<evidence type="ECO:0000256" key="1">
    <source>
        <dbReference type="SAM" id="MobiDB-lite"/>
    </source>
</evidence>
<feature type="non-terminal residue" evidence="2">
    <location>
        <position position="1"/>
    </location>
</feature>
<organism evidence="2 3">
    <name type="scientific">Rotaria magnacalcarata</name>
    <dbReference type="NCBI Taxonomy" id="392030"/>
    <lineage>
        <taxon>Eukaryota</taxon>
        <taxon>Metazoa</taxon>
        <taxon>Spiralia</taxon>
        <taxon>Gnathifera</taxon>
        <taxon>Rotifera</taxon>
        <taxon>Eurotatoria</taxon>
        <taxon>Bdelloidea</taxon>
        <taxon>Philodinida</taxon>
        <taxon>Philodinidae</taxon>
        <taxon>Rotaria</taxon>
    </lineage>
</organism>
<proteinExistence type="predicted"/>
<accession>A0A8S2RTT3</accession>
<reference evidence="2" key="1">
    <citation type="submission" date="2021-02" db="EMBL/GenBank/DDBJ databases">
        <authorList>
            <person name="Nowell W R."/>
        </authorList>
    </citation>
    <scope>NUCLEOTIDE SEQUENCE</scope>
</reference>
<dbReference type="Proteomes" id="UP000681720">
    <property type="component" value="Unassembled WGS sequence"/>
</dbReference>
<gene>
    <name evidence="2" type="ORF">GIL414_LOCUS20282</name>
</gene>
<name>A0A8S2RTT3_9BILA</name>
<feature type="compositionally biased region" description="Low complexity" evidence="1">
    <location>
        <begin position="35"/>
        <end position="55"/>
    </location>
</feature>
<comment type="caution">
    <text evidence="2">The sequence shown here is derived from an EMBL/GenBank/DDBJ whole genome shotgun (WGS) entry which is preliminary data.</text>
</comment>
<evidence type="ECO:0000313" key="3">
    <source>
        <dbReference type="Proteomes" id="UP000681720"/>
    </source>
</evidence>
<evidence type="ECO:0000313" key="2">
    <source>
        <dbReference type="EMBL" id="CAF4169098.1"/>
    </source>
</evidence>